<keyword evidence="3" id="KW-1185">Reference proteome</keyword>
<dbReference type="GO" id="GO:0016301">
    <property type="term" value="F:kinase activity"/>
    <property type="evidence" value="ECO:0007669"/>
    <property type="project" value="UniProtKB-KW"/>
</dbReference>
<sequence length="338" mass="37649">MNTLQPNLEQSLLNALKSCFGKLDAIENLRPLSGGAVQETWAFEAVAQEQRWPLILRRARGTLRADRAYGISLEGEAALIRAASGESVPVPHVHYVLKPSDQLGDGFIMDLIEGETIPRRILRDASYAVLRQRLAAECGSILAAIHRVRVDGVSGLEARQPRETIERIYQDYLELDAPGPVFELTFRWLFDHMPEDIGELSLIHGDFRNGNLLVGPDHLRSVLDWEGAHYGDPHEDLGYLCMTSWRFGAIDKPVGGFGSREDLYAAYEQAGGVKVDPARAHFWEVAYTLNWGIQCAQMADQFLRGADPSVERGMIGRRRSETELDLLRLLNPGGFNAG</sequence>
<reference evidence="2" key="2">
    <citation type="submission" date="2020-09" db="EMBL/GenBank/DDBJ databases">
        <authorList>
            <person name="Sun Q."/>
            <person name="Zhou Y."/>
        </authorList>
    </citation>
    <scope>NUCLEOTIDE SEQUENCE</scope>
    <source>
        <strain evidence="2">CGMCC 1.15320</strain>
    </source>
</reference>
<dbReference type="PANTHER" id="PTHR21310">
    <property type="entry name" value="AMINOGLYCOSIDE PHOSPHOTRANSFERASE-RELATED-RELATED"/>
    <property type="match status" value="1"/>
</dbReference>
<keyword evidence="2" id="KW-0808">Transferase</keyword>
<dbReference type="CDD" id="cd05154">
    <property type="entry name" value="ACAD10_11_N-like"/>
    <property type="match status" value="1"/>
</dbReference>
<name>A0A916W9X4_9HYPH</name>
<dbReference type="InterPro" id="IPR002575">
    <property type="entry name" value="Aminoglycoside_PTrfase"/>
</dbReference>
<dbReference type="InterPro" id="IPR011009">
    <property type="entry name" value="Kinase-like_dom_sf"/>
</dbReference>
<dbReference type="RefSeq" id="WP_244630446.1">
    <property type="nucleotide sequence ID" value="NZ_BMIF01000015.1"/>
</dbReference>
<feature type="domain" description="Aminoglycoside phosphotransferase" evidence="1">
    <location>
        <begin position="29"/>
        <end position="262"/>
    </location>
</feature>
<evidence type="ECO:0000313" key="3">
    <source>
        <dbReference type="Proteomes" id="UP000636264"/>
    </source>
</evidence>
<dbReference type="Proteomes" id="UP000636264">
    <property type="component" value="Unassembled WGS sequence"/>
</dbReference>
<dbReference type="EMBL" id="BMIF01000015">
    <property type="protein sequence ID" value="GGA79055.1"/>
    <property type="molecule type" value="Genomic_DNA"/>
</dbReference>
<protein>
    <submittedName>
        <fullName evidence="2">Tyrosine protein kinase:aminoglycoside phosphotransferase</fullName>
    </submittedName>
</protein>
<dbReference type="AlphaFoldDB" id="A0A916W9X4"/>
<dbReference type="PANTHER" id="PTHR21310:SF57">
    <property type="entry name" value="BLR2944 PROTEIN"/>
    <property type="match status" value="1"/>
</dbReference>
<evidence type="ECO:0000259" key="1">
    <source>
        <dbReference type="Pfam" id="PF01636"/>
    </source>
</evidence>
<dbReference type="Pfam" id="PF01636">
    <property type="entry name" value="APH"/>
    <property type="match status" value="1"/>
</dbReference>
<reference evidence="2" key="1">
    <citation type="journal article" date="2014" name="Int. J. Syst. Evol. Microbiol.">
        <title>Complete genome sequence of Corynebacterium casei LMG S-19264T (=DSM 44701T), isolated from a smear-ripened cheese.</title>
        <authorList>
            <consortium name="US DOE Joint Genome Institute (JGI-PGF)"/>
            <person name="Walter F."/>
            <person name="Albersmeier A."/>
            <person name="Kalinowski J."/>
            <person name="Ruckert C."/>
        </authorList>
    </citation>
    <scope>NUCLEOTIDE SEQUENCE</scope>
    <source>
        <strain evidence="2">CGMCC 1.15320</strain>
    </source>
</reference>
<accession>A0A916W9X4</accession>
<evidence type="ECO:0000313" key="2">
    <source>
        <dbReference type="EMBL" id="GGA79055.1"/>
    </source>
</evidence>
<organism evidence="2 3">
    <name type="scientific">Nitratireductor aestuarii</name>
    <dbReference type="NCBI Taxonomy" id="1735103"/>
    <lineage>
        <taxon>Bacteria</taxon>
        <taxon>Pseudomonadati</taxon>
        <taxon>Pseudomonadota</taxon>
        <taxon>Alphaproteobacteria</taxon>
        <taxon>Hyphomicrobiales</taxon>
        <taxon>Phyllobacteriaceae</taxon>
        <taxon>Nitratireductor</taxon>
    </lineage>
</organism>
<gene>
    <name evidence="2" type="ORF">GCM10011385_36510</name>
</gene>
<comment type="caution">
    <text evidence="2">The sequence shown here is derived from an EMBL/GenBank/DDBJ whole genome shotgun (WGS) entry which is preliminary data.</text>
</comment>
<dbReference type="InterPro" id="IPR041726">
    <property type="entry name" value="ACAD10_11_N"/>
</dbReference>
<dbReference type="Gene3D" id="3.30.200.20">
    <property type="entry name" value="Phosphorylase Kinase, domain 1"/>
    <property type="match status" value="1"/>
</dbReference>
<dbReference type="SUPFAM" id="SSF56112">
    <property type="entry name" value="Protein kinase-like (PK-like)"/>
    <property type="match status" value="1"/>
</dbReference>
<keyword evidence="2" id="KW-0418">Kinase</keyword>
<proteinExistence type="predicted"/>
<dbReference type="Gene3D" id="3.90.1200.10">
    <property type="match status" value="1"/>
</dbReference>
<dbReference type="InterPro" id="IPR051678">
    <property type="entry name" value="AGP_Transferase"/>
</dbReference>